<feature type="region of interest" description="Disordered" evidence="1">
    <location>
        <begin position="160"/>
        <end position="186"/>
    </location>
</feature>
<proteinExistence type="predicted"/>
<accession>A0AAP0EG42</accession>
<evidence type="ECO:0000313" key="2">
    <source>
        <dbReference type="EMBL" id="KAK9090982.1"/>
    </source>
</evidence>
<name>A0AAP0EG42_9MAGN</name>
<dbReference type="GO" id="GO:0010082">
    <property type="term" value="P:regulation of root meristem growth"/>
    <property type="evidence" value="ECO:0007669"/>
    <property type="project" value="InterPro"/>
</dbReference>
<gene>
    <name evidence="2" type="ORF">Sjap_024159</name>
</gene>
<dbReference type="PANTHER" id="PTHR36313:SF7">
    <property type="entry name" value="OS09G0474600 PROTEIN"/>
    <property type="match status" value="1"/>
</dbReference>
<organism evidence="2 3">
    <name type="scientific">Stephania japonica</name>
    <dbReference type="NCBI Taxonomy" id="461633"/>
    <lineage>
        <taxon>Eukaryota</taxon>
        <taxon>Viridiplantae</taxon>
        <taxon>Streptophyta</taxon>
        <taxon>Embryophyta</taxon>
        <taxon>Tracheophyta</taxon>
        <taxon>Spermatophyta</taxon>
        <taxon>Magnoliopsida</taxon>
        <taxon>Ranunculales</taxon>
        <taxon>Menispermaceae</taxon>
        <taxon>Menispermoideae</taxon>
        <taxon>Cissampelideae</taxon>
        <taxon>Stephania</taxon>
    </lineage>
</organism>
<evidence type="ECO:0000313" key="3">
    <source>
        <dbReference type="Proteomes" id="UP001417504"/>
    </source>
</evidence>
<dbReference type="AlphaFoldDB" id="A0AAP0EG42"/>
<feature type="compositionally biased region" description="Acidic residues" evidence="1">
    <location>
        <begin position="177"/>
        <end position="186"/>
    </location>
</feature>
<dbReference type="GO" id="GO:0008083">
    <property type="term" value="F:growth factor activity"/>
    <property type="evidence" value="ECO:0007669"/>
    <property type="project" value="InterPro"/>
</dbReference>
<reference evidence="2 3" key="1">
    <citation type="submission" date="2024-01" db="EMBL/GenBank/DDBJ databases">
        <title>Genome assemblies of Stephania.</title>
        <authorList>
            <person name="Yang L."/>
        </authorList>
    </citation>
    <scope>NUCLEOTIDE SEQUENCE [LARGE SCALE GENOMIC DNA]</scope>
    <source>
        <strain evidence="2">QJT</strain>
        <tissue evidence="2">Leaf</tissue>
    </source>
</reference>
<dbReference type="InterPro" id="IPR038804">
    <property type="entry name" value="RGF3"/>
</dbReference>
<keyword evidence="3" id="KW-1185">Reference proteome</keyword>
<evidence type="ECO:0000256" key="1">
    <source>
        <dbReference type="SAM" id="MobiDB-lite"/>
    </source>
</evidence>
<dbReference type="Proteomes" id="UP001417504">
    <property type="component" value="Unassembled WGS sequence"/>
</dbReference>
<dbReference type="EMBL" id="JBBNAE010000010">
    <property type="protein sequence ID" value="KAK9090982.1"/>
    <property type="molecule type" value="Genomic_DNA"/>
</dbReference>
<dbReference type="PANTHER" id="PTHR36313">
    <property type="entry name" value="ROOT MERISTEM GROWTH FACTOR 2"/>
    <property type="match status" value="1"/>
</dbReference>
<sequence>MVANENEKAATFGGSNMLTADQGPNNGLISKDFVGARKEKLGGRKMMVDDHVLVKENKEVELNPMVANTLISGANHSVGKYDEEGKKWVLSTKLSERVHFVAFSADYRRTKIASSSSTIEGIPIKRAYLDDQKVNNIEEFRRSLDEETHRIVNLIHKDYRGMNQPRRKPPINNREPIEEDVDDTEP</sequence>
<protein>
    <submittedName>
        <fullName evidence="2">Uncharacterized protein</fullName>
    </submittedName>
</protein>
<comment type="caution">
    <text evidence="2">The sequence shown here is derived from an EMBL/GenBank/DDBJ whole genome shotgun (WGS) entry which is preliminary data.</text>
</comment>